<gene>
    <name evidence="1" type="ORF">DGG96_00570</name>
    <name evidence="2" type="ORF">ELY20_01820</name>
</gene>
<organism evidence="1 3">
    <name type="scientific">Legionella qingyii</name>
    <dbReference type="NCBI Taxonomy" id="2184757"/>
    <lineage>
        <taxon>Bacteria</taxon>
        <taxon>Pseudomonadati</taxon>
        <taxon>Pseudomonadota</taxon>
        <taxon>Gammaproteobacteria</taxon>
        <taxon>Legionellales</taxon>
        <taxon>Legionellaceae</taxon>
        <taxon>Legionella</taxon>
    </lineage>
</organism>
<evidence type="ECO:0000313" key="1">
    <source>
        <dbReference type="EMBL" id="PWY57623.1"/>
    </source>
</evidence>
<evidence type="ECO:0000313" key="2">
    <source>
        <dbReference type="EMBL" id="RUR25909.1"/>
    </source>
</evidence>
<reference evidence="1 3" key="1">
    <citation type="submission" date="2018-05" db="EMBL/GenBank/DDBJ databases">
        <title>Legionella qingyii sp.nov., whole genome shotgun sequence.</title>
        <authorList>
            <person name="Wu H."/>
            <person name="Zhu Q."/>
            <person name="Hu C."/>
        </authorList>
    </citation>
    <scope>NUCLEOTIDE SEQUENCE [LARGE SCALE GENOMIC DNA]</scope>
    <source>
        <strain evidence="1 3">HEB18</strain>
    </source>
</reference>
<dbReference type="Proteomes" id="UP000247152">
    <property type="component" value="Unassembled WGS sequence"/>
</dbReference>
<dbReference type="EMBL" id="RZGX01000002">
    <property type="protein sequence ID" value="RUR25909.1"/>
    <property type="molecule type" value="Genomic_DNA"/>
</dbReference>
<reference evidence="2 4" key="2">
    <citation type="submission" date="2018-12" db="EMBL/GenBank/DDBJ databases">
        <title>Legionella sp,whole genome shotgun sequence.</title>
        <authorList>
            <person name="Wu H."/>
        </authorList>
    </citation>
    <scope>NUCLEOTIDE SEQUENCE [LARGE SCALE GENOMIC DNA]</scope>
    <source>
        <strain evidence="2">Km489</strain>
        <strain evidence="4">km489</strain>
    </source>
</reference>
<dbReference type="EMBL" id="QHJG01000001">
    <property type="protein sequence ID" value="PWY57623.1"/>
    <property type="molecule type" value="Genomic_DNA"/>
</dbReference>
<protein>
    <submittedName>
        <fullName evidence="1">Uncharacterized protein</fullName>
    </submittedName>
</protein>
<dbReference type="OrthoDB" id="5650831at2"/>
<keyword evidence="4" id="KW-1185">Reference proteome</keyword>
<comment type="caution">
    <text evidence="1">The sequence shown here is derived from an EMBL/GenBank/DDBJ whole genome shotgun (WGS) entry which is preliminary data.</text>
</comment>
<evidence type="ECO:0000313" key="3">
    <source>
        <dbReference type="Proteomes" id="UP000247152"/>
    </source>
</evidence>
<accession>A0A317U6N6</accession>
<sequence>MKTITVTKDRDEMVLLDIGNIRLHEISNYYTTLSQYKKLDEAIELLSNLDEKEYWRANILLKSLKKKQTDEKELEINSLIEQCKDFSLFFEPNSDQLPSMKGLTCYRVGADAGAGFKDGDLDVLGTEGILDCTAVLAVIKDEKGAHCYYIGHIFGARTTKVTVQEELDRILSDIQELVSRELLWSDLAGQVTLVGTGSNTDEPSLCYKQTFKLLTQEGAKPTPLFGSGVAFNLTGKGDLIILDPIGQLHQGIQSRHPKAGHGVYSPVNNINELESNQTINEQIDNDFSDTTHLSSANCKC</sequence>
<dbReference type="AlphaFoldDB" id="A0A317U6N6"/>
<name>A0A317U6N6_9GAMM</name>
<evidence type="ECO:0000313" key="4">
    <source>
        <dbReference type="Proteomes" id="UP000287374"/>
    </source>
</evidence>
<dbReference type="Proteomes" id="UP000287374">
    <property type="component" value="Unassembled WGS sequence"/>
</dbReference>
<dbReference type="RefSeq" id="WP_110141073.1">
    <property type="nucleotide sequence ID" value="NZ_QHJG01000001.1"/>
</dbReference>
<proteinExistence type="predicted"/>